<comment type="subcellular location">
    <subcellularLocation>
        <location evidence="1">Nucleus</location>
    </subcellularLocation>
</comment>
<dbReference type="PANTHER" id="PTHR16288">
    <property type="entry name" value="WD40 REPEAT PROTEIN 4"/>
    <property type="match status" value="1"/>
</dbReference>
<dbReference type="InterPro" id="IPR028884">
    <property type="entry name" value="Trm82"/>
</dbReference>
<dbReference type="GO" id="GO:0036265">
    <property type="term" value="P:RNA (guanine-N7)-methylation"/>
    <property type="evidence" value="ECO:0007669"/>
    <property type="project" value="InterPro"/>
</dbReference>
<accession>A0A816R243</accession>
<sequence>AEYIKVNESEPPAQVKVTDMCTIPNSSLAIVAIQRNIIVKLYYLYLYQEVIHIPGDSFIPTSISLSGSMKLLWMVSRPSNPPVSKHPGVTRVKAMPCIEAELSSILGDDQIPGGTKLLEQLQGKVPTEDCRECSTRSHESGNV</sequence>
<evidence type="ECO:0000256" key="4">
    <source>
        <dbReference type="ARBA" id="ARBA00023242"/>
    </source>
</evidence>
<evidence type="ECO:0000256" key="1">
    <source>
        <dbReference type="ARBA" id="ARBA00004123"/>
    </source>
</evidence>
<dbReference type="EMBL" id="HG994365">
    <property type="protein sequence ID" value="CAF2067043.1"/>
    <property type="molecule type" value="Genomic_DNA"/>
</dbReference>
<dbReference type="AlphaFoldDB" id="A0A816R243"/>
<keyword evidence="4" id="KW-0539">Nucleus</keyword>
<dbReference type="GO" id="GO:0005634">
    <property type="term" value="C:nucleus"/>
    <property type="evidence" value="ECO:0007669"/>
    <property type="project" value="UniProtKB-SubCell"/>
</dbReference>
<keyword evidence="3" id="KW-0677">Repeat</keyword>
<feature type="non-terminal residue" evidence="5">
    <location>
        <position position="143"/>
    </location>
</feature>
<dbReference type="Proteomes" id="UP001295469">
    <property type="component" value="Chromosome C01"/>
</dbReference>
<protein>
    <submittedName>
        <fullName evidence="5">(rape) hypothetical protein</fullName>
    </submittedName>
</protein>
<gene>
    <name evidence="5" type="ORF">DARMORV10_C01P00040.1</name>
</gene>
<evidence type="ECO:0000256" key="2">
    <source>
        <dbReference type="ARBA" id="ARBA00022574"/>
    </source>
</evidence>
<proteinExistence type="predicted"/>
<dbReference type="PANTHER" id="PTHR16288:SF0">
    <property type="entry name" value="TRNA (GUANINE-N(7)-)-METHYLTRANSFERASE NON-CATALYTIC SUBUNIT WDR4"/>
    <property type="match status" value="1"/>
</dbReference>
<reference evidence="5" key="1">
    <citation type="submission" date="2021-01" db="EMBL/GenBank/DDBJ databases">
        <authorList>
            <consortium name="Genoscope - CEA"/>
            <person name="William W."/>
        </authorList>
    </citation>
    <scope>NUCLEOTIDE SEQUENCE</scope>
</reference>
<name>A0A816R243_BRANA</name>
<evidence type="ECO:0000256" key="3">
    <source>
        <dbReference type="ARBA" id="ARBA00022737"/>
    </source>
</evidence>
<evidence type="ECO:0000313" key="5">
    <source>
        <dbReference type="EMBL" id="CAF2067043.1"/>
    </source>
</evidence>
<organism evidence="5">
    <name type="scientific">Brassica napus</name>
    <name type="common">Rape</name>
    <dbReference type="NCBI Taxonomy" id="3708"/>
    <lineage>
        <taxon>Eukaryota</taxon>
        <taxon>Viridiplantae</taxon>
        <taxon>Streptophyta</taxon>
        <taxon>Embryophyta</taxon>
        <taxon>Tracheophyta</taxon>
        <taxon>Spermatophyta</taxon>
        <taxon>Magnoliopsida</taxon>
        <taxon>eudicotyledons</taxon>
        <taxon>Gunneridae</taxon>
        <taxon>Pentapetalae</taxon>
        <taxon>rosids</taxon>
        <taxon>malvids</taxon>
        <taxon>Brassicales</taxon>
        <taxon>Brassicaceae</taxon>
        <taxon>Brassiceae</taxon>
        <taxon>Brassica</taxon>
    </lineage>
</organism>
<keyword evidence="2" id="KW-0853">WD repeat</keyword>